<dbReference type="InterPro" id="IPR051781">
    <property type="entry name" value="Metallo-dep_Hydrolase"/>
</dbReference>
<keyword evidence="1" id="KW-0732">Signal</keyword>
<dbReference type="InterPro" id="IPR011059">
    <property type="entry name" value="Metal-dep_hydrolase_composite"/>
</dbReference>
<keyword evidence="4" id="KW-1185">Reference proteome</keyword>
<dbReference type="EMBL" id="BNCI01000002">
    <property type="protein sequence ID" value="GHF22899.1"/>
    <property type="molecule type" value="Genomic_DNA"/>
</dbReference>
<name>A0A919AT46_9PROT</name>
<dbReference type="RefSeq" id="WP_191251887.1">
    <property type="nucleotide sequence ID" value="NZ_BNCI01000002.1"/>
</dbReference>
<dbReference type="Gene3D" id="2.30.40.10">
    <property type="entry name" value="Urease, subunit C, domain 1"/>
    <property type="match status" value="1"/>
</dbReference>
<feature type="domain" description="Amidohydrolase-related" evidence="2">
    <location>
        <begin position="81"/>
        <end position="448"/>
    </location>
</feature>
<dbReference type="PANTHER" id="PTHR43135:SF3">
    <property type="entry name" value="ALPHA-D-RIBOSE 1-METHYLPHOSPHONATE 5-TRIPHOSPHATE DIPHOSPHATASE"/>
    <property type="match status" value="1"/>
</dbReference>
<dbReference type="PANTHER" id="PTHR43135">
    <property type="entry name" value="ALPHA-D-RIBOSE 1-METHYLPHOSPHONATE 5-TRIPHOSPHATE DIPHOSPHATASE"/>
    <property type="match status" value="1"/>
</dbReference>
<dbReference type="InterPro" id="IPR032466">
    <property type="entry name" value="Metal_Hydrolase"/>
</dbReference>
<feature type="signal peptide" evidence="1">
    <location>
        <begin position="1"/>
        <end position="24"/>
    </location>
</feature>
<dbReference type="Gene3D" id="3.20.20.140">
    <property type="entry name" value="Metal-dependent hydrolases"/>
    <property type="match status" value="1"/>
</dbReference>
<comment type="caution">
    <text evidence="3">The sequence shown here is derived from an EMBL/GenBank/DDBJ whole genome shotgun (WGS) entry which is preliminary data.</text>
</comment>
<dbReference type="GO" id="GO:0016810">
    <property type="term" value="F:hydrolase activity, acting on carbon-nitrogen (but not peptide) bonds"/>
    <property type="evidence" value="ECO:0007669"/>
    <property type="project" value="InterPro"/>
</dbReference>
<dbReference type="Proteomes" id="UP000630923">
    <property type="component" value="Unassembled WGS sequence"/>
</dbReference>
<evidence type="ECO:0000313" key="3">
    <source>
        <dbReference type="EMBL" id="GHF22899.1"/>
    </source>
</evidence>
<reference evidence="3" key="2">
    <citation type="submission" date="2020-09" db="EMBL/GenBank/DDBJ databases">
        <authorList>
            <person name="Sun Q."/>
            <person name="Kim S."/>
        </authorList>
    </citation>
    <scope>NUCLEOTIDE SEQUENCE</scope>
    <source>
        <strain evidence="3">KCTC 42590</strain>
    </source>
</reference>
<proteinExistence type="predicted"/>
<evidence type="ECO:0000313" key="4">
    <source>
        <dbReference type="Proteomes" id="UP000630923"/>
    </source>
</evidence>
<reference evidence="3" key="1">
    <citation type="journal article" date="2014" name="Int. J. Syst. Evol. Microbiol.">
        <title>Complete genome sequence of Corynebacterium casei LMG S-19264T (=DSM 44701T), isolated from a smear-ripened cheese.</title>
        <authorList>
            <consortium name="US DOE Joint Genome Institute (JGI-PGF)"/>
            <person name="Walter F."/>
            <person name="Albersmeier A."/>
            <person name="Kalinowski J."/>
            <person name="Ruckert C."/>
        </authorList>
    </citation>
    <scope>NUCLEOTIDE SEQUENCE</scope>
    <source>
        <strain evidence="3">KCTC 42590</strain>
    </source>
</reference>
<evidence type="ECO:0000259" key="2">
    <source>
        <dbReference type="Pfam" id="PF01979"/>
    </source>
</evidence>
<dbReference type="InterPro" id="IPR006680">
    <property type="entry name" value="Amidohydro-rel"/>
</dbReference>
<organism evidence="3 4">
    <name type="scientific">Kordiimonas sediminis</name>
    <dbReference type="NCBI Taxonomy" id="1735581"/>
    <lineage>
        <taxon>Bacteria</taxon>
        <taxon>Pseudomonadati</taxon>
        <taxon>Pseudomonadota</taxon>
        <taxon>Alphaproteobacteria</taxon>
        <taxon>Kordiimonadales</taxon>
        <taxon>Kordiimonadaceae</taxon>
        <taxon>Kordiimonas</taxon>
    </lineage>
</organism>
<dbReference type="SUPFAM" id="SSF51338">
    <property type="entry name" value="Composite domain of metallo-dependent hydrolases"/>
    <property type="match status" value="1"/>
</dbReference>
<dbReference type="AlphaFoldDB" id="A0A919AT46"/>
<protein>
    <submittedName>
        <fullName evidence="3">Xaa-Pro dipeptidase</fullName>
    </submittedName>
</protein>
<accession>A0A919AT46</accession>
<evidence type="ECO:0000256" key="1">
    <source>
        <dbReference type="SAM" id="SignalP"/>
    </source>
</evidence>
<sequence>MIRAVFVYLISAIALLTVSGAGVSADKKALVGGRLIDGFGHRPIANSVILIDGERIEKVGTVDTLSVPEGYEVISTEGMDVLPGLWENHAHLMLAGHSDYPHWDKTYLDRLADEIMPASAVQLLLAGITSTRDLGAPLEATVAVKKAIAEGRIPGPRLFASGPFIQHEAYPGTEAFRWGIDGVEDARAKVKKLADAGMEILKLIDHDKMTLEEAQAIVDEAHKHGMKVVAHSHRPDEIRVGLQIGVDNFEHTGLTTAPEYPADIIEKLKERTATGRVAGGPLYWTPTVEGLYNFQYTVDNPEKLDSGCWKRGLKEDTIADIKQSIAHPGQLSYTQLTPLRRPTLKRKIAQLKETGVVFLVGTDSGIPMKFHCQSTWNEMDVWANVMGISVMDTIRAATYWPAVMMGVDKDLGTVSKGKYADIIAIKGDVLRHINLVSHVDFVMKSGTVYKQDGRAVGPAAD</sequence>
<gene>
    <name evidence="3" type="ORF">GCM10017044_16610</name>
</gene>
<dbReference type="SUPFAM" id="SSF51556">
    <property type="entry name" value="Metallo-dependent hydrolases"/>
    <property type="match status" value="1"/>
</dbReference>
<dbReference type="Pfam" id="PF01979">
    <property type="entry name" value="Amidohydro_1"/>
    <property type="match status" value="1"/>
</dbReference>
<feature type="chain" id="PRO_5037540526" evidence="1">
    <location>
        <begin position="25"/>
        <end position="461"/>
    </location>
</feature>